<dbReference type="OrthoDB" id="1688516at2759"/>
<proteinExistence type="predicted"/>
<dbReference type="GO" id="GO:0009507">
    <property type="term" value="C:chloroplast"/>
    <property type="evidence" value="ECO:0007669"/>
    <property type="project" value="TreeGrafter"/>
</dbReference>
<dbReference type="InterPro" id="IPR014743">
    <property type="entry name" value="Cl-channel_core"/>
</dbReference>
<name>A0A2U1P9P0_ARTAN</name>
<dbReference type="SUPFAM" id="SSF54631">
    <property type="entry name" value="CBS-domain pair"/>
    <property type="match status" value="1"/>
</dbReference>
<reference evidence="5 6" key="1">
    <citation type="journal article" date="2018" name="Mol. Plant">
        <title>The genome of Artemisia annua provides insight into the evolution of Asteraceae family and artemisinin biosynthesis.</title>
        <authorList>
            <person name="Shen Q."/>
            <person name="Zhang L."/>
            <person name="Liao Z."/>
            <person name="Wang S."/>
            <person name="Yan T."/>
            <person name="Shi P."/>
            <person name="Liu M."/>
            <person name="Fu X."/>
            <person name="Pan Q."/>
            <person name="Wang Y."/>
            <person name="Lv Z."/>
            <person name="Lu X."/>
            <person name="Zhang F."/>
            <person name="Jiang W."/>
            <person name="Ma Y."/>
            <person name="Chen M."/>
            <person name="Hao X."/>
            <person name="Li L."/>
            <person name="Tang Y."/>
            <person name="Lv G."/>
            <person name="Zhou Y."/>
            <person name="Sun X."/>
            <person name="Brodelius P.E."/>
            <person name="Rose J.K.C."/>
            <person name="Tang K."/>
        </authorList>
    </citation>
    <scope>NUCLEOTIDE SEQUENCE [LARGE SCALE GENOMIC DNA]</scope>
    <source>
        <strain evidence="6">cv. Huhao1</strain>
        <tissue evidence="5">Leaf</tissue>
    </source>
</reference>
<accession>A0A2U1P9P0</accession>
<dbReference type="InterPro" id="IPR050368">
    <property type="entry name" value="ClC-type_chloride_channel"/>
</dbReference>
<keyword evidence="6" id="KW-1185">Reference proteome</keyword>
<evidence type="ECO:0000313" key="6">
    <source>
        <dbReference type="Proteomes" id="UP000245207"/>
    </source>
</evidence>
<keyword evidence="3" id="KW-0812">Transmembrane</keyword>
<evidence type="ECO:0000313" key="5">
    <source>
        <dbReference type="EMBL" id="PWA82447.1"/>
    </source>
</evidence>
<dbReference type="Pfam" id="PF00571">
    <property type="entry name" value="CBS"/>
    <property type="match status" value="2"/>
</dbReference>
<feature type="compositionally biased region" description="Polar residues" evidence="2">
    <location>
        <begin position="25"/>
        <end position="43"/>
    </location>
</feature>
<dbReference type="EMBL" id="PKPP01001471">
    <property type="protein sequence ID" value="PWA82447.1"/>
    <property type="molecule type" value="Genomic_DNA"/>
</dbReference>
<dbReference type="Gene3D" id="3.10.580.10">
    <property type="entry name" value="CBS-domain"/>
    <property type="match status" value="1"/>
</dbReference>
<evidence type="ECO:0000259" key="4">
    <source>
        <dbReference type="PROSITE" id="PS51371"/>
    </source>
</evidence>
<feature type="transmembrane region" description="Helical" evidence="3">
    <location>
        <begin position="100"/>
        <end position="120"/>
    </location>
</feature>
<feature type="domain" description="CBS" evidence="4">
    <location>
        <begin position="224"/>
        <end position="280"/>
    </location>
</feature>
<keyword evidence="1" id="KW-0129">CBS domain</keyword>
<dbReference type="PANTHER" id="PTHR43427">
    <property type="entry name" value="CHLORIDE CHANNEL PROTEIN CLC-E"/>
    <property type="match status" value="1"/>
</dbReference>
<dbReference type="SUPFAM" id="SSF81340">
    <property type="entry name" value="Clc chloride channel"/>
    <property type="match status" value="1"/>
</dbReference>
<dbReference type="InterPro" id="IPR000644">
    <property type="entry name" value="CBS_dom"/>
</dbReference>
<organism evidence="5 6">
    <name type="scientific">Artemisia annua</name>
    <name type="common">Sweet wormwood</name>
    <dbReference type="NCBI Taxonomy" id="35608"/>
    <lineage>
        <taxon>Eukaryota</taxon>
        <taxon>Viridiplantae</taxon>
        <taxon>Streptophyta</taxon>
        <taxon>Embryophyta</taxon>
        <taxon>Tracheophyta</taxon>
        <taxon>Spermatophyta</taxon>
        <taxon>Magnoliopsida</taxon>
        <taxon>eudicotyledons</taxon>
        <taxon>Gunneridae</taxon>
        <taxon>Pentapetalae</taxon>
        <taxon>asterids</taxon>
        <taxon>campanulids</taxon>
        <taxon>Asterales</taxon>
        <taxon>Asteraceae</taxon>
        <taxon>Asteroideae</taxon>
        <taxon>Anthemideae</taxon>
        <taxon>Artemisiinae</taxon>
        <taxon>Artemisia</taxon>
    </lineage>
</organism>
<feature type="region of interest" description="Disordered" evidence="2">
    <location>
        <begin position="72"/>
        <end position="91"/>
    </location>
</feature>
<protein>
    <submittedName>
        <fullName evidence="5">Chloride channel F</fullName>
    </submittedName>
</protein>
<feature type="region of interest" description="Disordered" evidence="2">
    <location>
        <begin position="1"/>
        <end position="44"/>
    </location>
</feature>
<dbReference type="CDD" id="cd00400">
    <property type="entry name" value="Voltage_gated_ClC"/>
    <property type="match status" value="1"/>
</dbReference>
<feature type="transmembrane region" description="Helical" evidence="3">
    <location>
        <begin position="155"/>
        <end position="173"/>
    </location>
</feature>
<dbReference type="AlphaFoldDB" id="A0A2U1P9P0"/>
<keyword evidence="3" id="KW-1133">Transmembrane helix</keyword>
<keyword evidence="3" id="KW-0472">Membrane</keyword>
<dbReference type="PROSITE" id="PS51371">
    <property type="entry name" value="CBS"/>
    <property type="match status" value="1"/>
</dbReference>
<dbReference type="SMART" id="SM00116">
    <property type="entry name" value="CBS"/>
    <property type="match status" value="2"/>
</dbReference>
<comment type="caution">
    <text evidence="5">The sequence shown here is derived from an EMBL/GenBank/DDBJ whole genome shotgun (WGS) entry which is preliminary data.</text>
</comment>
<gene>
    <name evidence="5" type="ORF">CTI12_AA177290</name>
</gene>
<dbReference type="GO" id="GO:0005794">
    <property type="term" value="C:Golgi apparatus"/>
    <property type="evidence" value="ECO:0007669"/>
    <property type="project" value="TreeGrafter"/>
</dbReference>
<dbReference type="PANTHER" id="PTHR43427:SF3">
    <property type="entry name" value="CHLORIDE CHANNEL PROTEIN CLC-F"/>
    <property type="match status" value="1"/>
</dbReference>
<dbReference type="STRING" id="35608.A0A2U1P9P0"/>
<sequence>MSSPDHNDHTILLRSNSSSDKDPESQISSPKQSSARHSSTNNKGIKDLWNRLDRAFSGKRLSIKRRSPRGVRWTERDRVSPRGGNGVEDEVLGDGAPPEWALLLIGCLLGLATGLCVAAFNRAVHVIHGWAWAGTPNEGAAWLRLQRLADTWHRILLIPVTGGVIVGMLHGLLEILDQIRQSTPGHGSSFLSGFNPIVKAIQAAVTLGTGCSLGPEGPQVSQAMSTNYLNVGLSSTIKEAIQRMDNGHQTCVLVIDTEEHLEGILTYGDIKRGMMRDYDEIEGASSTPDFGECLVSSVCTRGISYRGRKRGLLTCYPDTDLAIAKKLMEAKGIKQLPVVQRAVDFQEERKRRIVAILYYHSVWNCLREELSHRGQEYQPRSEDHIEGRVSNGH</sequence>
<feature type="compositionally biased region" description="Basic and acidic residues" evidence="2">
    <location>
        <begin position="1"/>
        <end position="11"/>
    </location>
</feature>
<dbReference type="Proteomes" id="UP000245207">
    <property type="component" value="Unassembled WGS sequence"/>
</dbReference>
<dbReference type="InterPro" id="IPR046342">
    <property type="entry name" value="CBS_dom_sf"/>
</dbReference>
<evidence type="ECO:0000256" key="1">
    <source>
        <dbReference type="PROSITE-ProRule" id="PRU00703"/>
    </source>
</evidence>
<evidence type="ECO:0000256" key="3">
    <source>
        <dbReference type="SAM" id="Phobius"/>
    </source>
</evidence>
<evidence type="ECO:0000256" key="2">
    <source>
        <dbReference type="SAM" id="MobiDB-lite"/>
    </source>
</evidence>